<feature type="coiled-coil region" evidence="1">
    <location>
        <begin position="86"/>
        <end position="113"/>
    </location>
</feature>
<accession>A0A395LJE6</accession>
<keyword evidence="1" id="KW-0175">Coiled coil</keyword>
<proteinExistence type="predicted"/>
<protein>
    <submittedName>
        <fullName evidence="2">UrcA family protein</fullName>
    </submittedName>
</protein>
<reference evidence="2 3" key="1">
    <citation type="submission" date="2018-07" db="EMBL/GenBank/DDBJ databases">
        <title>Erythrobacter nanhaiensis sp. nov., a novel member of the genus Erythrobacter isolated from the South China Sea.</title>
        <authorList>
            <person name="Chen X."/>
            <person name="Liu J."/>
        </authorList>
    </citation>
    <scope>NUCLEOTIDE SEQUENCE [LARGE SCALE GENOMIC DNA]</scope>
    <source>
        <strain evidence="2 3">S-5</strain>
    </source>
</reference>
<dbReference type="NCBIfam" id="TIGR04433">
    <property type="entry name" value="UrcA_uranyl"/>
    <property type="match status" value="1"/>
</dbReference>
<keyword evidence="3" id="KW-1185">Reference proteome</keyword>
<name>A0A395LJE6_9SPHN</name>
<gene>
    <name evidence="2" type="ORF">DL238_03780</name>
</gene>
<evidence type="ECO:0000313" key="2">
    <source>
        <dbReference type="EMBL" id="RDS76815.1"/>
    </source>
</evidence>
<dbReference type="AlphaFoldDB" id="A0A395LJE6"/>
<evidence type="ECO:0000256" key="1">
    <source>
        <dbReference type="SAM" id="Coils"/>
    </source>
</evidence>
<dbReference type="EMBL" id="QRBB01000001">
    <property type="protein sequence ID" value="RDS76815.1"/>
    <property type="molecule type" value="Genomic_DNA"/>
</dbReference>
<comment type="caution">
    <text evidence="2">The sequence shown here is derived from an EMBL/GenBank/DDBJ whole genome shotgun (WGS) entry which is preliminary data.</text>
</comment>
<evidence type="ECO:0000313" key="3">
    <source>
        <dbReference type="Proteomes" id="UP000254101"/>
    </source>
</evidence>
<dbReference type="Proteomes" id="UP000254101">
    <property type="component" value="Unassembled WGS sequence"/>
</dbReference>
<dbReference type="InterPro" id="IPR030972">
    <property type="entry name" value="UrcA_uranyl"/>
</dbReference>
<organism evidence="2 3">
    <name type="scientific">Alteriqipengyuania lutimaris</name>
    <dbReference type="NCBI Taxonomy" id="1538146"/>
    <lineage>
        <taxon>Bacteria</taxon>
        <taxon>Pseudomonadati</taxon>
        <taxon>Pseudomonadota</taxon>
        <taxon>Alphaproteobacteria</taxon>
        <taxon>Sphingomonadales</taxon>
        <taxon>Erythrobacteraceae</taxon>
        <taxon>Alteriqipengyuania</taxon>
    </lineage>
</organism>
<sequence length="121" mass="13000">MRAATRHSCGVSKKETIMKALAFAVAITLTAGSSPTLADPGENRALVSYNDLDLGSSAGQARLDRRLDDAVKAVCRLPHSRSVRTASEAQACIAQLRTEVAQLRARIIAEAQLVQPEDKRD</sequence>